<dbReference type="PROSITE" id="PS50885">
    <property type="entry name" value="HAMP"/>
    <property type="match status" value="1"/>
</dbReference>
<dbReference type="Gene3D" id="6.10.340.10">
    <property type="match status" value="1"/>
</dbReference>
<dbReference type="Proteomes" id="UP001161094">
    <property type="component" value="Unassembled WGS sequence"/>
</dbReference>
<comment type="caution">
    <text evidence="17">The sequence shown here is derived from an EMBL/GenBank/DDBJ whole genome shotgun (WGS) entry which is preliminary data.</text>
</comment>
<dbReference type="FunFam" id="1.10.287.130:FF:000001">
    <property type="entry name" value="Two-component sensor histidine kinase"/>
    <property type="match status" value="1"/>
</dbReference>
<organism evidence="17 18">
    <name type="scientific">Achromobacter spanius</name>
    <dbReference type="NCBI Taxonomy" id="217203"/>
    <lineage>
        <taxon>Bacteria</taxon>
        <taxon>Pseudomonadati</taxon>
        <taxon>Pseudomonadota</taxon>
        <taxon>Betaproteobacteria</taxon>
        <taxon>Burkholderiales</taxon>
        <taxon>Alcaligenaceae</taxon>
        <taxon>Achromobacter</taxon>
    </lineage>
</organism>
<feature type="transmembrane region" description="Helical" evidence="14">
    <location>
        <begin position="159"/>
        <end position="185"/>
    </location>
</feature>
<evidence type="ECO:0000259" key="16">
    <source>
        <dbReference type="PROSITE" id="PS50885"/>
    </source>
</evidence>
<evidence type="ECO:0000256" key="14">
    <source>
        <dbReference type="RuleBase" id="RU364088"/>
    </source>
</evidence>
<dbReference type="InterPro" id="IPR004358">
    <property type="entry name" value="Sig_transdc_His_kin-like_C"/>
</dbReference>
<reference evidence="17" key="1">
    <citation type="submission" date="2022-09" db="EMBL/GenBank/DDBJ databases">
        <title>Intensive care unit water sources are persistently colonized with multi-drug resistant bacteria and are the site of extensive horizontal gene transfer of antibiotic resistance genes.</title>
        <authorList>
            <person name="Diorio-Toth L."/>
        </authorList>
    </citation>
    <scope>NUCLEOTIDE SEQUENCE</scope>
    <source>
        <strain evidence="17">GD03843</strain>
    </source>
</reference>
<keyword evidence="7 14" id="KW-0812">Transmembrane</keyword>
<dbReference type="PROSITE" id="PS50109">
    <property type="entry name" value="HIS_KIN"/>
    <property type="match status" value="1"/>
</dbReference>
<dbReference type="InterPro" id="IPR003661">
    <property type="entry name" value="HisK_dim/P_dom"/>
</dbReference>
<dbReference type="NCBIfam" id="TIGR01386">
    <property type="entry name" value="cztS_silS_copS"/>
    <property type="match status" value="1"/>
</dbReference>
<dbReference type="SUPFAM" id="SSF55874">
    <property type="entry name" value="ATPase domain of HSP90 chaperone/DNA topoisomerase II/histidine kinase"/>
    <property type="match status" value="1"/>
</dbReference>
<dbReference type="EC" id="2.7.13.3" evidence="14"/>
<evidence type="ECO:0000313" key="18">
    <source>
        <dbReference type="Proteomes" id="UP001161094"/>
    </source>
</evidence>
<evidence type="ECO:0000256" key="13">
    <source>
        <dbReference type="ARBA" id="ARBA00023136"/>
    </source>
</evidence>
<keyword evidence="5" id="KW-0597">Phosphoprotein</keyword>
<dbReference type="AlphaFoldDB" id="A0AA42IWN3"/>
<dbReference type="PANTHER" id="PTHR45436:SF9">
    <property type="entry name" value="SENSOR PROTEIN"/>
    <property type="match status" value="1"/>
</dbReference>
<dbReference type="SMART" id="SM00304">
    <property type="entry name" value="HAMP"/>
    <property type="match status" value="1"/>
</dbReference>
<sequence>MTPPRPKPPRMRSMQARLTLLLGAIALLVSSLAGATLFWALKREVERQEITEVSGKLELIDHLIDMQNSASGLQDLAATFDQMRAGQGQLGIWIVDAQGHAVYGGPPPETLDTVNGRQVVLQTADGGRMRGLRVAMNDRILPGAQLTVAVSTRTSSQFLYAYGTALVLICALWVGATVVLAAWAVRRSMAPTRRLSEQAARIQPDNLAHRLPLEDTDRELHDLVRSFNRTLERLQAAYQQMEGFNADVAHELRTPLATLINGAQVMLSSPRDAAELRDALESNLEELEDLKTLVNDMLFLARADRGEQAADLAPVSLAAEARRVADYYEAMLEAQGVRLRCEGDATVAANPGLVRRALANLIANAIKATPAGSEIVLTCSAQTAGARVEVRNPGTPIPAADLPRIFDRFFRSGASRAPRSEGHGLGLAIVRAIARMHGGDVDAASDANGTVVGITLKGSHSIPDRSLTNAPANITKP</sequence>
<dbReference type="PRINTS" id="PR00344">
    <property type="entry name" value="BCTRLSENSOR"/>
</dbReference>
<dbReference type="SMART" id="SM00387">
    <property type="entry name" value="HATPase_c"/>
    <property type="match status" value="1"/>
</dbReference>
<dbReference type="GO" id="GO:0005524">
    <property type="term" value="F:ATP binding"/>
    <property type="evidence" value="ECO:0007669"/>
    <property type="project" value="UniProtKB-KW"/>
</dbReference>
<evidence type="ECO:0000256" key="10">
    <source>
        <dbReference type="ARBA" id="ARBA00022840"/>
    </source>
</evidence>
<keyword evidence="10 14" id="KW-0067">ATP-binding</keyword>
<evidence type="ECO:0000313" key="17">
    <source>
        <dbReference type="EMBL" id="MDH0736322.1"/>
    </source>
</evidence>
<protein>
    <recommendedName>
        <fullName evidence="14">Sensor protein</fullName>
        <ecNumber evidence="14">2.7.13.3</ecNumber>
    </recommendedName>
</protein>
<keyword evidence="3 14" id="KW-1003">Cell membrane</keyword>
<evidence type="ECO:0000256" key="1">
    <source>
        <dbReference type="ARBA" id="ARBA00000085"/>
    </source>
</evidence>
<evidence type="ECO:0000256" key="12">
    <source>
        <dbReference type="ARBA" id="ARBA00023012"/>
    </source>
</evidence>
<evidence type="ECO:0000256" key="5">
    <source>
        <dbReference type="ARBA" id="ARBA00022553"/>
    </source>
</evidence>
<keyword evidence="9 14" id="KW-0418">Kinase</keyword>
<dbReference type="InterPro" id="IPR050428">
    <property type="entry name" value="TCS_sensor_his_kinase"/>
</dbReference>
<dbReference type="Gene3D" id="3.30.565.10">
    <property type="entry name" value="Histidine kinase-like ATPase, C-terminal domain"/>
    <property type="match status" value="1"/>
</dbReference>
<dbReference type="GO" id="GO:0000155">
    <property type="term" value="F:phosphorelay sensor kinase activity"/>
    <property type="evidence" value="ECO:0007669"/>
    <property type="project" value="InterPro"/>
</dbReference>
<comment type="subcellular location">
    <subcellularLocation>
        <location evidence="2 14">Cell inner membrane</location>
    </subcellularLocation>
</comment>
<feature type="domain" description="HAMP" evidence="16">
    <location>
        <begin position="186"/>
        <end position="239"/>
    </location>
</feature>
<dbReference type="Pfam" id="PF00672">
    <property type="entry name" value="HAMP"/>
    <property type="match status" value="1"/>
</dbReference>
<keyword evidence="4 14" id="KW-0997">Cell inner membrane</keyword>
<keyword evidence="12 14" id="KW-0902">Two-component regulatory system</keyword>
<dbReference type="SMART" id="SM00388">
    <property type="entry name" value="HisKA"/>
    <property type="match status" value="1"/>
</dbReference>
<keyword evidence="6 14" id="KW-0808">Transferase</keyword>
<keyword evidence="13 14" id="KW-0472">Membrane</keyword>
<dbReference type="InterPro" id="IPR036097">
    <property type="entry name" value="HisK_dim/P_sf"/>
</dbReference>
<evidence type="ECO:0000256" key="8">
    <source>
        <dbReference type="ARBA" id="ARBA00022741"/>
    </source>
</evidence>
<dbReference type="CDD" id="cd00075">
    <property type="entry name" value="HATPase"/>
    <property type="match status" value="1"/>
</dbReference>
<keyword evidence="11 14" id="KW-1133">Transmembrane helix</keyword>
<dbReference type="Pfam" id="PF02518">
    <property type="entry name" value="HATPase_c"/>
    <property type="match status" value="1"/>
</dbReference>
<dbReference type="EMBL" id="JAOCDZ010000006">
    <property type="protein sequence ID" value="MDH0736322.1"/>
    <property type="molecule type" value="Genomic_DNA"/>
</dbReference>
<gene>
    <name evidence="17" type="ORF">N5D93_10920</name>
</gene>
<evidence type="ECO:0000256" key="2">
    <source>
        <dbReference type="ARBA" id="ARBA00004533"/>
    </source>
</evidence>
<dbReference type="InterPro" id="IPR036890">
    <property type="entry name" value="HATPase_C_sf"/>
</dbReference>
<evidence type="ECO:0000256" key="7">
    <source>
        <dbReference type="ARBA" id="ARBA00022692"/>
    </source>
</evidence>
<dbReference type="InterPro" id="IPR006290">
    <property type="entry name" value="CztS_silS_copS"/>
</dbReference>
<dbReference type="GO" id="GO:0005886">
    <property type="term" value="C:plasma membrane"/>
    <property type="evidence" value="ECO:0007669"/>
    <property type="project" value="UniProtKB-SubCell"/>
</dbReference>
<comment type="function">
    <text evidence="14">Member of a two-component regulatory system.</text>
</comment>
<dbReference type="Gene3D" id="1.10.287.130">
    <property type="match status" value="1"/>
</dbReference>
<evidence type="ECO:0000256" key="3">
    <source>
        <dbReference type="ARBA" id="ARBA00022475"/>
    </source>
</evidence>
<proteinExistence type="predicted"/>
<accession>A0AA42IWN3</accession>
<name>A0AA42IWN3_9BURK</name>
<comment type="catalytic activity">
    <reaction evidence="1 14">
        <text>ATP + protein L-histidine = ADP + protein N-phospho-L-histidine.</text>
        <dbReference type="EC" id="2.7.13.3"/>
    </reaction>
</comment>
<dbReference type="InterPro" id="IPR003660">
    <property type="entry name" value="HAMP_dom"/>
</dbReference>
<dbReference type="SUPFAM" id="SSF158472">
    <property type="entry name" value="HAMP domain-like"/>
    <property type="match status" value="1"/>
</dbReference>
<evidence type="ECO:0000256" key="6">
    <source>
        <dbReference type="ARBA" id="ARBA00022679"/>
    </source>
</evidence>
<feature type="domain" description="Histidine kinase" evidence="15">
    <location>
        <begin position="247"/>
        <end position="460"/>
    </location>
</feature>
<dbReference type="PANTHER" id="PTHR45436">
    <property type="entry name" value="SENSOR HISTIDINE KINASE YKOH"/>
    <property type="match status" value="1"/>
</dbReference>
<evidence type="ECO:0000256" key="11">
    <source>
        <dbReference type="ARBA" id="ARBA00022989"/>
    </source>
</evidence>
<dbReference type="InterPro" id="IPR005467">
    <property type="entry name" value="His_kinase_dom"/>
</dbReference>
<evidence type="ECO:0000259" key="15">
    <source>
        <dbReference type="PROSITE" id="PS50109"/>
    </source>
</evidence>
<dbReference type="RefSeq" id="WP_279995123.1">
    <property type="nucleotide sequence ID" value="NZ_JAOCDZ010000006.1"/>
</dbReference>
<dbReference type="CDD" id="cd06225">
    <property type="entry name" value="HAMP"/>
    <property type="match status" value="1"/>
</dbReference>
<keyword evidence="8 14" id="KW-0547">Nucleotide-binding</keyword>
<dbReference type="InterPro" id="IPR003594">
    <property type="entry name" value="HATPase_dom"/>
</dbReference>
<dbReference type="Pfam" id="PF00512">
    <property type="entry name" value="HisKA"/>
    <property type="match status" value="1"/>
</dbReference>
<evidence type="ECO:0000256" key="4">
    <source>
        <dbReference type="ARBA" id="ARBA00022519"/>
    </source>
</evidence>
<evidence type="ECO:0000256" key="9">
    <source>
        <dbReference type="ARBA" id="ARBA00022777"/>
    </source>
</evidence>
<dbReference type="CDD" id="cd00082">
    <property type="entry name" value="HisKA"/>
    <property type="match status" value="1"/>
</dbReference>
<dbReference type="SUPFAM" id="SSF47384">
    <property type="entry name" value="Homodimeric domain of signal transducing histidine kinase"/>
    <property type="match status" value="1"/>
</dbReference>